<evidence type="ECO:0000313" key="3">
    <source>
        <dbReference type="Proteomes" id="UP000515135"/>
    </source>
</evidence>
<dbReference type="KEGG" id="bbel:109484371"/>
<keyword evidence="2" id="KW-0677">Repeat</keyword>
<dbReference type="Proteomes" id="UP000515135">
    <property type="component" value="Unplaced"/>
</dbReference>
<accession>A0A6P5AMD3</accession>
<dbReference type="InterPro" id="IPR003591">
    <property type="entry name" value="Leu-rich_rpt_typical-subtyp"/>
</dbReference>
<dbReference type="InterPro" id="IPR032675">
    <property type="entry name" value="LRR_dom_sf"/>
</dbReference>
<dbReference type="GO" id="GO:0005737">
    <property type="term" value="C:cytoplasm"/>
    <property type="evidence" value="ECO:0007669"/>
    <property type="project" value="TreeGrafter"/>
</dbReference>
<dbReference type="RefSeq" id="XP_019643181.1">
    <property type="nucleotide sequence ID" value="XM_019787622.1"/>
</dbReference>
<protein>
    <submittedName>
        <fullName evidence="4">Protein scribble homolog</fullName>
    </submittedName>
</protein>
<dbReference type="Gene3D" id="3.80.10.10">
    <property type="entry name" value="Ribonuclease Inhibitor"/>
    <property type="match status" value="2"/>
</dbReference>
<dbReference type="AlphaFoldDB" id="A0A6P5AMD3"/>
<gene>
    <name evidence="4" type="primary">LOC109484371</name>
</gene>
<dbReference type="SUPFAM" id="SSF52058">
    <property type="entry name" value="L domain-like"/>
    <property type="match status" value="1"/>
</dbReference>
<dbReference type="OrthoDB" id="676979at2759"/>
<evidence type="ECO:0000256" key="1">
    <source>
        <dbReference type="ARBA" id="ARBA00022614"/>
    </source>
</evidence>
<name>A0A6P5AMD3_BRABE</name>
<sequence>MMGKVIILWEQGNEVNASRYNSFNYINLSNQRLKTVPYSLDIHDPLKILLSHNRIETFPVSPPVMGCSKLTHLDLSHNLLSALREEIRLLSNLRNLNVSHNKLQSIPPGVYELLSLTVFDMSHNFVQQLPPTKFPSLEWLDLSSNKFQTVPDSILQTQSITYLNLLGNDISSLPADIVRLTNLDTLCYDIRRLQNLSHVPFELKTMPWGIEWTVNCNDMPNSTSAGNKIHFIVRPKVGYLQVKTNTKEVSECGVYEHLQYELNSTINCFEDTLREVNLSNCNIQSLPEQMSFLSKLTKLDVSNNRLSSFPITLPGLQSLQVLNVSNCSLTVLPESIGDNLPSLTSLDISRNNLKTLPNSLSNLPRLEILSLQYCGCHQVEFLANLTSLRYVNVDLAQLISIRVCCLDQLSAAGTTVSLIHWEMFSHLQT</sequence>
<dbReference type="PRINTS" id="PR00019">
    <property type="entry name" value="LEURICHRPT"/>
</dbReference>
<proteinExistence type="predicted"/>
<keyword evidence="1" id="KW-0433">Leucine-rich repeat</keyword>
<keyword evidence="3" id="KW-1185">Reference proteome</keyword>
<dbReference type="Pfam" id="PF13855">
    <property type="entry name" value="LRR_8"/>
    <property type="match status" value="2"/>
</dbReference>
<reference evidence="4" key="1">
    <citation type="submission" date="2025-08" db="UniProtKB">
        <authorList>
            <consortium name="RefSeq"/>
        </authorList>
    </citation>
    <scope>IDENTIFICATION</scope>
    <source>
        <tissue evidence="4">Gonad</tissue>
    </source>
</reference>
<dbReference type="PROSITE" id="PS51450">
    <property type="entry name" value="LRR"/>
    <property type="match status" value="5"/>
</dbReference>
<dbReference type="PANTHER" id="PTHR48051:SF1">
    <property type="entry name" value="RAS SUPPRESSOR PROTEIN 1"/>
    <property type="match status" value="1"/>
</dbReference>
<dbReference type="SMART" id="SM00364">
    <property type="entry name" value="LRR_BAC"/>
    <property type="match status" value="6"/>
</dbReference>
<evidence type="ECO:0000313" key="4">
    <source>
        <dbReference type="RefSeq" id="XP_019643181.1"/>
    </source>
</evidence>
<dbReference type="InterPro" id="IPR050216">
    <property type="entry name" value="LRR_domain-containing"/>
</dbReference>
<dbReference type="GeneID" id="109484371"/>
<organism evidence="3 4">
    <name type="scientific">Branchiostoma belcheri</name>
    <name type="common">Amphioxus</name>
    <dbReference type="NCBI Taxonomy" id="7741"/>
    <lineage>
        <taxon>Eukaryota</taxon>
        <taxon>Metazoa</taxon>
        <taxon>Chordata</taxon>
        <taxon>Cephalochordata</taxon>
        <taxon>Leptocardii</taxon>
        <taxon>Amphioxiformes</taxon>
        <taxon>Branchiostomatidae</taxon>
        <taxon>Branchiostoma</taxon>
    </lineage>
</organism>
<dbReference type="Pfam" id="PF00560">
    <property type="entry name" value="LRR_1"/>
    <property type="match status" value="3"/>
</dbReference>
<dbReference type="SMART" id="SM00369">
    <property type="entry name" value="LRR_TYP"/>
    <property type="match status" value="6"/>
</dbReference>
<dbReference type="PANTHER" id="PTHR48051">
    <property type="match status" value="1"/>
</dbReference>
<dbReference type="InterPro" id="IPR001611">
    <property type="entry name" value="Leu-rich_rpt"/>
</dbReference>
<evidence type="ECO:0000256" key="2">
    <source>
        <dbReference type="ARBA" id="ARBA00022737"/>
    </source>
</evidence>